<dbReference type="GO" id="GO:0009897">
    <property type="term" value="C:external side of plasma membrane"/>
    <property type="evidence" value="ECO:0007669"/>
    <property type="project" value="TreeGrafter"/>
</dbReference>
<evidence type="ECO:0000256" key="1">
    <source>
        <dbReference type="ARBA" id="ARBA00022729"/>
    </source>
</evidence>
<dbReference type="PANTHER" id="PTHR23036:SF151">
    <property type="entry name" value="FIBRONECTIN TYPE-III DOMAIN-CONTAINING PROTEIN"/>
    <property type="match status" value="1"/>
</dbReference>
<evidence type="ECO:0000313" key="8">
    <source>
        <dbReference type="Proteomes" id="UP001163046"/>
    </source>
</evidence>
<dbReference type="AlphaFoldDB" id="A0A9W9ZJ97"/>
<accession>A0A9W9ZJ97</accession>
<feature type="domain" description="Fibronectin type-III" evidence="6">
    <location>
        <begin position="42"/>
        <end position="136"/>
    </location>
</feature>
<feature type="domain" description="Fibronectin type-III" evidence="6">
    <location>
        <begin position="253"/>
        <end position="349"/>
    </location>
</feature>
<dbReference type="SMART" id="SM00060">
    <property type="entry name" value="FN3"/>
    <property type="match status" value="3"/>
</dbReference>
<keyword evidence="5" id="KW-0325">Glycoprotein</keyword>
<dbReference type="PANTHER" id="PTHR23036">
    <property type="entry name" value="CYTOKINE RECEPTOR"/>
    <property type="match status" value="1"/>
</dbReference>
<keyword evidence="2" id="KW-0677">Repeat</keyword>
<keyword evidence="1" id="KW-0732">Signal</keyword>
<feature type="domain" description="Fibronectin type-III" evidence="6">
    <location>
        <begin position="141"/>
        <end position="248"/>
    </location>
</feature>
<dbReference type="GO" id="GO:0004896">
    <property type="term" value="F:cytokine receptor activity"/>
    <property type="evidence" value="ECO:0007669"/>
    <property type="project" value="TreeGrafter"/>
</dbReference>
<evidence type="ECO:0000259" key="6">
    <source>
        <dbReference type="PROSITE" id="PS50853"/>
    </source>
</evidence>
<dbReference type="InterPro" id="IPR036116">
    <property type="entry name" value="FN3_sf"/>
</dbReference>
<dbReference type="FunFam" id="2.60.40.10:FF:000551">
    <property type="entry name" value="Protogenin A"/>
    <property type="match status" value="1"/>
</dbReference>
<gene>
    <name evidence="7" type="ORF">OS493_033017</name>
</gene>
<evidence type="ECO:0000256" key="5">
    <source>
        <dbReference type="ARBA" id="ARBA00023180"/>
    </source>
</evidence>
<evidence type="ECO:0000256" key="2">
    <source>
        <dbReference type="ARBA" id="ARBA00022737"/>
    </source>
</evidence>
<dbReference type="OrthoDB" id="6418794at2759"/>
<proteinExistence type="predicted"/>
<keyword evidence="4" id="KW-0675">Receptor</keyword>
<evidence type="ECO:0000256" key="3">
    <source>
        <dbReference type="ARBA" id="ARBA00023157"/>
    </source>
</evidence>
<dbReference type="Pfam" id="PF00041">
    <property type="entry name" value="fn3"/>
    <property type="match status" value="3"/>
</dbReference>
<sequence length="358" mass="39853">MIQGLEKSKVYKIAVAGYTSKGHGNFSEDVIAVTNMDDFTIEPVNITSSVPSSTGVGLKWEALDPNKLGEAVSGYRVEIYDSLRGERFNYTVNSSMTGVDLNILKPFTPYQFRVFGFTNSWEKNITDIISLKTQEDAPSEPPRNLSVQHSTASALTFQLKPVDKYHINGVLQGYKVKYGESKSLNDTWKSFVINVTHAKRRKRSIENKTFSFNLEGLKPYTPYTVIVLAFTVKDGVPTLAANFTTAEDVPDHPPPNVTAFNTSSTSINVTWEPIPPDHVNGILLGYHVKYRRHDKANDNITMVTVNSTTLHAELEGLGNYKEYSIQVAGSTVVGLGNFSEHIFVRTEQDAPFNPSRKF</sequence>
<dbReference type="InterPro" id="IPR003961">
    <property type="entry name" value="FN3_dom"/>
</dbReference>
<dbReference type="PROSITE" id="PS50853">
    <property type="entry name" value="FN3"/>
    <property type="match status" value="3"/>
</dbReference>
<dbReference type="EMBL" id="MU825915">
    <property type="protein sequence ID" value="KAJ7382732.1"/>
    <property type="molecule type" value="Genomic_DNA"/>
</dbReference>
<dbReference type="Gene3D" id="2.60.40.10">
    <property type="entry name" value="Immunoglobulins"/>
    <property type="match status" value="3"/>
</dbReference>
<evidence type="ECO:0000313" key="7">
    <source>
        <dbReference type="EMBL" id="KAJ7382732.1"/>
    </source>
</evidence>
<keyword evidence="8" id="KW-1185">Reference proteome</keyword>
<keyword evidence="3" id="KW-1015">Disulfide bond</keyword>
<dbReference type="InterPro" id="IPR050379">
    <property type="entry name" value="Type-I_Cytokine_Rcpt"/>
</dbReference>
<dbReference type="InterPro" id="IPR013783">
    <property type="entry name" value="Ig-like_fold"/>
</dbReference>
<dbReference type="SUPFAM" id="SSF49265">
    <property type="entry name" value="Fibronectin type III"/>
    <property type="match status" value="2"/>
</dbReference>
<reference evidence="7" key="1">
    <citation type="submission" date="2023-01" db="EMBL/GenBank/DDBJ databases">
        <title>Genome assembly of the deep-sea coral Lophelia pertusa.</title>
        <authorList>
            <person name="Herrera S."/>
            <person name="Cordes E."/>
        </authorList>
    </citation>
    <scope>NUCLEOTIDE SEQUENCE</scope>
    <source>
        <strain evidence="7">USNM1676648</strain>
        <tissue evidence="7">Polyp</tissue>
    </source>
</reference>
<dbReference type="CDD" id="cd00063">
    <property type="entry name" value="FN3"/>
    <property type="match status" value="3"/>
</dbReference>
<dbReference type="GO" id="GO:0043235">
    <property type="term" value="C:receptor complex"/>
    <property type="evidence" value="ECO:0007669"/>
    <property type="project" value="TreeGrafter"/>
</dbReference>
<protein>
    <recommendedName>
        <fullName evidence="6">Fibronectin type-III domain-containing protein</fullName>
    </recommendedName>
</protein>
<evidence type="ECO:0000256" key="4">
    <source>
        <dbReference type="ARBA" id="ARBA00023170"/>
    </source>
</evidence>
<dbReference type="Proteomes" id="UP001163046">
    <property type="component" value="Unassembled WGS sequence"/>
</dbReference>
<dbReference type="GO" id="GO:0019955">
    <property type="term" value="F:cytokine binding"/>
    <property type="evidence" value="ECO:0007669"/>
    <property type="project" value="TreeGrafter"/>
</dbReference>
<name>A0A9W9ZJ97_9CNID</name>
<comment type="caution">
    <text evidence="7">The sequence shown here is derived from an EMBL/GenBank/DDBJ whole genome shotgun (WGS) entry which is preliminary data.</text>
</comment>
<organism evidence="7 8">
    <name type="scientific">Desmophyllum pertusum</name>
    <dbReference type="NCBI Taxonomy" id="174260"/>
    <lineage>
        <taxon>Eukaryota</taxon>
        <taxon>Metazoa</taxon>
        <taxon>Cnidaria</taxon>
        <taxon>Anthozoa</taxon>
        <taxon>Hexacorallia</taxon>
        <taxon>Scleractinia</taxon>
        <taxon>Caryophylliina</taxon>
        <taxon>Caryophylliidae</taxon>
        <taxon>Desmophyllum</taxon>
    </lineage>
</organism>